<name>A0A2T5RHI0_9FIRM</name>
<evidence type="ECO:0000313" key="10">
    <source>
        <dbReference type="Proteomes" id="UP000295176"/>
    </source>
</evidence>
<dbReference type="AlphaFoldDB" id="A0A2T5RHI0"/>
<keyword evidence="5 6" id="KW-0472">Membrane</keyword>
<dbReference type="PANTHER" id="PTHR11101">
    <property type="entry name" value="PHOSPHATE TRANSPORTER"/>
    <property type="match status" value="1"/>
</dbReference>
<gene>
    <name evidence="8" type="ORF">C7957_10548</name>
    <name evidence="7" type="ORF">C8C76_1261</name>
</gene>
<keyword evidence="4 6" id="KW-1133">Transmembrane helix</keyword>
<comment type="caution">
    <text evidence="7">The sequence shown here is derived from an EMBL/GenBank/DDBJ whole genome shotgun (WGS) entry which is preliminary data.</text>
</comment>
<evidence type="ECO:0000256" key="5">
    <source>
        <dbReference type="ARBA" id="ARBA00023136"/>
    </source>
</evidence>
<dbReference type="GO" id="GO:0016020">
    <property type="term" value="C:membrane"/>
    <property type="evidence" value="ECO:0007669"/>
    <property type="project" value="UniProtKB-SubCell"/>
</dbReference>
<comment type="subcellular location">
    <subcellularLocation>
        <location evidence="1">Membrane</location>
        <topology evidence="1">Multi-pass membrane protein</topology>
    </subcellularLocation>
</comment>
<dbReference type="PANTHER" id="PTHR11101:SF80">
    <property type="entry name" value="PHOSPHATE TRANSPORTER"/>
    <property type="match status" value="1"/>
</dbReference>
<proteinExistence type="predicted"/>
<dbReference type="InterPro" id="IPR001204">
    <property type="entry name" value="Phos_transporter"/>
</dbReference>
<feature type="transmembrane region" description="Helical" evidence="6">
    <location>
        <begin position="35"/>
        <end position="58"/>
    </location>
</feature>
<dbReference type="OrthoDB" id="19855at2"/>
<evidence type="ECO:0000256" key="1">
    <source>
        <dbReference type="ARBA" id="ARBA00004141"/>
    </source>
</evidence>
<evidence type="ECO:0000313" key="9">
    <source>
        <dbReference type="Proteomes" id="UP000244089"/>
    </source>
</evidence>
<feature type="transmembrane region" description="Helical" evidence="6">
    <location>
        <begin position="206"/>
        <end position="228"/>
    </location>
</feature>
<evidence type="ECO:0000256" key="3">
    <source>
        <dbReference type="ARBA" id="ARBA00022692"/>
    </source>
</evidence>
<reference evidence="7 9" key="1">
    <citation type="submission" date="2018-04" db="EMBL/GenBank/DDBJ databases">
        <title>Subsurface microbial communities from deep shales in Ohio and West Virginia, USA.</title>
        <authorList>
            <person name="Wrighton K."/>
        </authorList>
    </citation>
    <scope>NUCLEOTIDE SEQUENCE [LARGE SCALE GENOMIC DNA]</scope>
    <source>
        <strain evidence="8 10">MSL 7</strain>
        <strain evidence="7 9">WC1</strain>
    </source>
</reference>
<protein>
    <submittedName>
        <fullName evidence="7">PiT family inorganic phosphate transporter</fullName>
    </submittedName>
</protein>
<evidence type="ECO:0000313" key="8">
    <source>
        <dbReference type="EMBL" id="TDP98249.1"/>
    </source>
</evidence>
<dbReference type="Proteomes" id="UP000295176">
    <property type="component" value="Unassembled WGS sequence"/>
</dbReference>
<dbReference type="Proteomes" id="UP000244089">
    <property type="component" value="Unassembled WGS sequence"/>
</dbReference>
<feature type="transmembrane region" description="Helical" evidence="6">
    <location>
        <begin position="313"/>
        <end position="338"/>
    </location>
</feature>
<organism evidence="7 9">
    <name type="scientific">Halanaerobium saccharolyticum</name>
    <dbReference type="NCBI Taxonomy" id="43595"/>
    <lineage>
        <taxon>Bacteria</taxon>
        <taxon>Bacillati</taxon>
        <taxon>Bacillota</taxon>
        <taxon>Clostridia</taxon>
        <taxon>Halanaerobiales</taxon>
        <taxon>Halanaerobiaceae</taxon>
        <taxon>Halanaerobium</taxon>
    </lineage>
</organism>
<dbReference type="GO" id="GO:0005315">
    <property type="term" value="F:phosphate transmembrane transporter activity"/>
    <property type="evidence" value="ECO:0007669"/>
    <property type="project" value="InterPro"/>
</dbReference>
<evidence type="ECO:0000256" key="4">
    <source>
        <dbReference type="ARBA" id="ARBA00022989"/>
    </source>
</evidence>
<evidence type="ECO:0000313" key="7">
    <source>
        <dbReference type="EMBL" id="PTV96164.1"/>
    </source>
</evidence>
<feature type="transmembrane region" description="Helical" evidence="6">
    <location>
        <begin position="168"/>
        <end position="186"/>
    </location>
</feature>
<accession>A0A2T5RHI0</accession>
<dbReference type="RefSeq" id="WP_108141319.1">
    <property type="nucleotide sequence ID" value="NZ_QAXS01000026.1"/>
</dbReference>
<feature type="transmembrane region" description="Helical" evidence="6">
    <location>
        <begin position="281"/>
        <end position="301"/>
    </location>
</feature>
<keyword evidence="2" id="KW-0813">Transport</keyword>
<dbReference type="GO" id="GO:0035435">
    <property type="term" value="P:phosphate ion transmembrane transport"/>
    <property type="evidence" value="ECO:0007669"/>
    <property type="project" value="TreeGrafter"/>
</dbReference>
<keyword evidence="3 6" id="KW-0812">Transmembrane</keyword>
<dbReference type="EMBL" id="QAXS01000026">
    <property type="protein sequence ID" value="PTV96164.1"/>
    <property type="molecule type" value="Genomic_DNA"/>
</dbReference>
<evidence type="ECO:0000256" key="2">
    <source>
        <dbReference type="ARBA" id="ARBA00022448"/>
    </source>
</evidence>
<dbReference type="EMBL" id="SNXX01000005">
    <property type="protein sequence ID" value="TDP98249.1"/>
    <property type="molecule type" value="Genomic_DNA"/>
</dbReference>
<sequence>MIEVIIYLSSGLFLGWSLGANDAANIFGTAVGSKMVKFSTAALIMTIFVILGSVVSGAGASHTLGALGQVGTLPAAFVVAFAAAVAVSWMTKLSLPVSTSHSIVGGIIGWNLYSGYATDLSVLREIVGAWIFSPVLSAFFAVVLYFAFRKWLNNARVHLLQLDFYTRWGLLIVGAFGAYSLGANNIANVMGVFTGIMEIPAYNLSIFSFSGAQQLFLLGGIAISVGVVTYSKRVMLTVGSNIMDISPIGAFIVVLASSTTLFVFASAGLKDFLIMLGLPSFPLVPVSSSQAVVGAVLGLGLAKGGRNINFKLLGKIGVGWILTPITAAVISFILLFFMQNVFIRSVV</sequence>
<feature type="transmembrane region" description="Helical" evidence="6">
    <location>
        <begin position="248"/>
        <end position="269"/>
    </location>
</feature>
<feature type="transmembrane region" description="Helical" evidence="6">
    <location>
        <begin position="127"/>
        <end position="148"/>
    </location>
</feature>
<dbReference type="Pfam" id="PF01384">
    <property type="entry name" value="PHO4"/>
    <property type="match status" value="2"/>
</dbReference>
<evidence type="ECO:0000256" key="6">
    <source>
        <dbReference type="SAM" id="Phobius"/>
    </source>
</evidence>
<feature type="transmembrane region" description="Helical" evidence="6">
    <location>
        <begin position="70"/>
        <end position="90"/>
    </location>
</feature>